<dbReference type="PROSITE" id="PS00201">
    <property type="entry name" value="FLAVODOXIN"/>
    <property type="match status" value="1"/>
</dbReference>
<gene>
    <name evidence="7" type="ORF">FRZ40_31260</name>
    <name evidence="6" type="ORF">V4C56_25020</name>
</gene>
<reference evidence="6 9" key="3">
    <citation type="submission" date="2024-01" db="EMBL/GenBank/DDBJ databases">
        <title>The diversity of rhizobia nodulating Mimosa spp. in eleven states of Brazil covering several biomes is determined by host plant, location, and edaphic factors.</title>
        <authorList>
            <person name="Rouws L."/>
            <person name="Barauna A."/>
            <person name="Beukes C."/>
            <person name="De Faria S.M."/>
            <person name="Gross E."/>
            <person name="Dos Reis Junior F.B."/>
            <person name="Simon M."/>
            <person name="Maluk M."/>
            <person name="Odee D.W."/>
            <person name="Kenicer G."/>
            <person name="Young J.P.W."/>
            <person name="Reis V.M."/>
            <person name="Zilli J."/>
            <person name="James E.K."/>
        </authorList>
    </citation>
    <scope>NUCLEOTIDE SEQUENCE [LARGE SCALE GENOMIC DNA]</scope>
    <source>
        <strain evidence="6 9">JPY530</strain>
    </source>
</reference>
<feature type="domain" description="Flavodoxin-like" evidence="5">
    <location>
        <begin position="4"/>
        <end position="151"/>
    </location>
</feature>
<evidence type="ECO:0000256" key="1">
    <source>
        <dbReference type="ARBA" id="ARBA00001917"/>
    </source>
</evidence>
<proteinExistence type="predicted"/>
<dbReference type="AlphaFoldDB" id="A0A5C6VN80"/>
<dbReference type="PANTHER" id="PTHR30546:SF23">
    <property type="entry name" value="FLAVOPROTEIN-LIKE PROTEIN YCP4-RELATED"/>
    <property type="match status" value="1"/>
</dbReference>
<dbReference type="InterPro" id="IPR001226">
    <property type="entry name" value="Flavodoxin_CS"/>
</dbReference>
<comment type="cofactor">
    <cofactor evidence="1">
        <name>FMN</name>
        <dbReference type="ChEBI" id="CHEBI:58210"/>
    </cofactor>
</comment>
<evidence type="ECO:0000313" key="8">
    <source>
        <dbReference type="Proteomes" id="UP000321776"/>
    </source>
</evidence>
<dbReference type="Gene3D" id="3.40.50.360">
    <property type="match status" value="1"/>
</dbReference>
<keyword evidence="9" id="KW-1185">Reference proteome</keyword>
<dbReference type="PANTHER" id="PTHR30546">
    <property type="entry name" value="FLAVODOXIN-RELATED PROTEIN WRBA-RELATED"/>
    <property type="match status" value="1"/>
</dbReference>
<evidence type="ECO:0000313" key="6">
    <source>
        <dbReference type="EMBL" id="MEM5342871.1"/>
    </source>
</evidence>
<dbReference type="InterPro" id="IPR008254">
    <property type="entry name" value="Flavodoxin/NO_synth"/>
</dbReference>
<evidence type="ECO:0000256" key="2">
    <source>
        <dbReference type="ARBA" id="ARBA00022630"/>
    </source>
</evidence>
<dbReference type="EMBL" id="JAZHGA010000019">
    <property type="protein sequence ID" value="MEM5342871.1"/>
    <property type="molecule type" value="Genomic_DNA"/>
</dbReference>
<dbReference type="SUPFAM" id="SSF52218">
    <property type="entry name" value="Flavoproteins"/>
    <property type="match status" value="1"/>
</dbReference>
<dbReference type="RefSeq" id="WP_147236855.1">
    <property type="nucleotide sequence ID" value="NZ_JAZHFZ010000018.1"/>
</dbReference>
<evidence type="ECO:0000256" key="3">
    <source>
        <dbReference type="ARBA" id="ARBA00022643"/>
    </source>
</evidence>
<dbReference type="PROSITE" id="PS50902">
    <property type="entry name" value="FLAVODOXIN_LIKE"/>
    <property type="match status" value="1"/>
</dbReference>
<evidence type="ECO:0000313" key="7">
    <source>
        <dbReference type="EMBL" id="TXC84975.1"/>
    </source>
</evidence>
<name>A0A5C6VN80_9BURK</name>
<accession>A0A5C6VN80</accession>
<dbReference type="GO" id="GO:0003955">
    <property type="term" value="F:NAD(P)H dehydrogenase (quinone) activity"/>
    <property type="evidence" value="ECO:0007669"/>
    <property type="project" value="TreeGrafter"/>
</dbReference>
<dbReference type="EMBL" id="VOQS01000003">
    <property type="protein sequence ID" value="TXC84975.1"/>
    <property type="molecule type" value="Genomic_DNA"/>
</dbReference>
<reference evidence="7" key="2">
    <citation type="submission" date="2019-08" db="EMBL/GenBank/DDBJ databases">
        <authorList>
            <person name="Im W.-T."/>
        </authorList>
    </citation>
    <scope>NUCLEOTIDE SEQUENCE</scope>
    <source>
        <strain evidence="7">NF 2-5-3</strain>
    </source>
</reference>
<reference evidence="7 8" key="1">
    <citation type="journal article" date="2018" name="Int. J. Syst. Evol. Microbiol.">
        <title>Paraburkholderia azotifigens sp. nov., a nitrogen-fixing bacterium isolated from paddy soil.</title>
        <authorList>
            <person name="Choi G.M."/>
            <person name="Im W.T."/>
        </authorList>
    </citation>
    <scope>NUCLEOTIDE SEQUENCE [LARGE SCALE GENOMIC DNA]</scope>
    <source>
        <strain evidence="7 8">NF 2-5-3</strain>
    </source>
</reference>
<evidence type="ECO:0000256" key="4">
    <source>
        <dbReference type="ARBA" id="ARBA00029652"/>
    </source>
</evidence>
<dbReference type="Pfam" id="PF00258">
    <property type="entry name" value="Flavodoxin_1"/>
    <property type="match status" value="1"/>
</dbReference>
<evidence type="ECO:0000259" key="5">
    <source>
        <dbReference type="PROSITE" id="PS50902"/>
    </source>
</evidence>
<keyword evidence="2" id="KW-0285">Flavoprotein</keyword>
<evidence type="ECO:0000313" key="9">
    <source>
        <dbReference type="Proteomes" id="UP001481677"/>
    </source>
</evidence>
<dbReference type="Proteomes" id="UP000321776">
    <property type="component" value="Unassembled WGS sequence"/>
</dbReference>
<comment type="caution">
    <text evidence="7">The sequence shown here is derived from an EMBL/GenBank/DDBJ whole genome shotgun (WGS) entry which is preliminary data.</text>
</comment>
<dbReference type="GO" id="GO:0016020">
    <property type="term" value="C:membrane"/>
    <property type="evidence" value="ECO:0007669"/>
    <property type="project" value="TreeGrafter"/>
</dbReference>
<dbReference type="InterPro" id="IPR029039">
    <property type="entry name" value="Flavoprotein-like_sf"/>
</dbReference>
<dbReference type="Proteomes" id="UP001481677">
    <property type="component" value="Unassembled WGS sequence"/>
</dbReference>
<dbReference type="GO" id="GO:0010181">
    <property type="term" value="F:FMN binding"/>
    <property type="evidence" value="ECO:0007669"/>
    <property type="project" value="InterPro"/>
</dbReference>
<dbReference type="GO" id="GO:0009055">
    <property type="term" value="F:electron transfer activity"/>
    <property type="evidence" value="ECO:0007669"/>
    <property type="project" value="InterPro"/>
</dbReference>
<protein>
    <recommendedName>
        <fullName evidence="4">Flavoprotein WrbA</fullName>
    </recommendedName>
</protein>
<keyword evidence="3" id="KW-0288">FMN</keyword>
<organism evidence="7 8">
    <name type="scientific">Paraburkholderia azotifigens</name>
    <dbReference type="NCBI Taxonomy" id="2057004"/>
    <lineage>
        <taxon>Bacteria</taxon>
        <taxon>Pseudomonadati</taxon>
        <taxon>Pseudomonadota</taxon>
        <taxon>Betaproteobacteria</taxon>
        <taxon>Burkholderiales</taxon>
        <taxon>Burkholderiaceae</taxon>
        <taxon>Paraburkholderia</taxon>
    </lineage>
</organism>
<sequence length="190" mass="20025">MTKIAIVYFSGYGHTAKQAEAVQRGAASIDGVEVTVLRIDQEGNLPNGWTDVLASQDAVIYGSPTYMGGPAWQFKKFADASSRLWTKQGLKDKLAAGFTNSASVNGDKFSTIQYLWTLSQQHGQLWVGTGLLAANTKDSGPNDVNWSAGFAGALAISPSDASAEEAPGSGDLKTAELLGARVVAMVRRLG</sequence>